<dbReference type="InterPro" id="IPR051588">
    <property type="entry name" value="Cobalamin_Transport"/>
</dbReference>
<keyword evidence="4" id="KW-1185">Reference proteome</keyword>
<protein>
    <submittedName>
        <fullName evidence="3">DgyrCDS8114</fullName>
    </submittedName>
</protein>
<keyword evidence="1" id="KW-0732">Signal</keyword>
<gene>
    <name evidence="3" type="ORF">DGYR_LOCUS7742</name>
</gene>
<dbReference type="GO" id="GO:0031419">
    <property type="term" value="F:cobalamin binding"/>
    <property type="evidence" value="ECO:0007669"/>
    <property type="project" value="TreeGrafter"/>
</dbReference>
<evidence type="ECO:0000256" key="1">
    <source>
        <dbReference type="SAM" id="SignalP"/>
    </source>
</evidence>
<reference evidence="3 4" key="1">
    <citation type="submission" date="2020-08" db="EMBL/GenBank/DDBJ databases">
        <authorList>
            <person name="Hejnol A."/>
        </authorList>
    </citation>
    <scope>NUCLEOTIDE SEQUENCE [LARGE SCALE GENOMIC DNA]</scope>
</reference>
<evidence type="ECO:0000313" key="4">
    <source>
        <dbReference type="Proteomes" id="UP000549394"/>
    </source>
</evidence>
<comment type="caution">
    <text evidence="3">The sequence shown here is derived from an EMBL/GenBank/DDBJ whole genome shotgun (WGS) entry which is preliminary data.</text>
</comment>
<dbReference type="OrthoDB" id="6343110at2759"/>
<feature type="domain" description="Transcobalamin-like C-terminal" evidence="2">
    <location>
        <begin position="44"/>
        <end position="123"/>
    </location>
</feature>
<dbReference type="InterPro" id="IPR027954">
    <property type="entry name" value="Transcobalamin-like_C"/>
</dbReference>
<dbReference type="AlphaFoldDB" id="A0A7I8VUW0"/>
<dbReference type="Proteomes" id="UP000549394">
    <property type="component" value="Unassembled WGS sequence"/>
</dbReference>
<dbReference type="Gene3D" id="2.170.130.30">
    <property type="match status" value="1"/>
</dbReference>
<accession>A0A7I8VUW0</accession>
<dbReference type="GO" id="GO:0005615">
    <property type="term" value="C:extracellular space"/>
    <property type="evidence" value="ECO:0007669"/>
    <property type="project" value="TreeGrafter"/>
</dbReference>
<dbReference type="GO" id="GO:0015889">
    <property type="term" value="P:cobalamin transport"/>
    <property type="evidence" value="ECO:0007669"/>
    <property type="project" value="TreeGrafter"/>
</dbReference>
<evidence type="ECO:0000259" key="2">
    <source>
        <dbReference type="Pfam" id="PF14478"/>
    </source>
</evidence>
<proteinExistence type="predicted"/>
<name>A0A7I8VUW0_9ANNE</name>
<dbReference type="EMBL" id="CAJFCJ010000010">
    <property type="protein sequence ID" value="CAD5119511.1"/>
    <property type="molecule type" value="Genomic_DNA"/>
</dbReference>
<feature type="signal peptide" evidence="1">
    <location>
        <begin position="1"/>
        <end position="17"/>
    </location>
</feature>
<dbReference type="PANTHER" id="PTHR10559:SF15">
    <property type="entry name" value="COBALAMIN BINDING INTRINSIC FACTOR"/>
    <property type="match status" value="1"/>
</dbReference>
<organism evidence="3 4">
    <name type="scientific">Dimorphilus gyrociliatus</name>
    <dbReference type="NCBI Taxonomy" id="2664684"/>
    <lineage>
        <taxon>Eukaryota</taxon>
        <taxon>Metazoa</taxon>
        <taxon>Spiralia</taxon>
        <taxon>Lophotrochozoa</taxon>
        <taxon>Annelida</taxon>
        <taxon>Polychaeta</taxon>
        <taxon>Polychaeta incertae sedis</taxon>
        <taxon>Dinophilidae</taxon>
        <taxon>Dimorphilus</taxon>
    </lineage>
</organism>
<feature type="chain" id="PRO_5029768976" evidence="1">
    <location>
        <begin position="18"/>
        <end position="135"/>
    </location>
</feature>
<evidence type="ECO:0000313" key="3">
    <source>
        <dbReference type="EMBL" id="CAD5119511.1"/>
    </source>
</evidence>
<sequence length="135" mass="15925">MYKIIAYLVFLTALASAAVRYTAVNEQTNGNQFRHEHLSNEPVGSEFIKVMEEAQKENPEKFRFEAIEYEWGKMIVEINGVRANGQDRTFWGFLREEESSLCMMRTGVSTYKIKKDEHLYMKFLTFDDRYPQCKD</sequence>
<dbReference type="Pfam" id="PF14478">
    <property type="entry name" value="DUF4430"/>
    <property type="match status" value="1"/>
</dbReference>
<dbReference type="PANTHER" id="PTHR10559">
    <property type="entry name" value="TRANSCOBALAMIN-1/GASTRIC INTRINSIC FACTOR"/>
    <property type="match status" value="1"/>
</dbReference>